<keyword evidence="3" id="KW-1185">Reference proteome</keyword>
<gene>
    <name evidence="2" type="ORF">GCM10022232_70880</name>
</gene>
<feature type="region of interest" description="Disordered" evidence="1">
    <location>
        <begin position="1"/>
        <end position="20"/>
    </location>
</feature>
<evidence type="ECO:0000256" key="1">
    <source>
        <dbReference type="SAM" id="MobiDB-lite"/>
    </source>
</evidence>
<comment type="caution">
    <text evidence="2">The sequence shown here is derived from an EMBL/GenBank/DDBJ whole genome shotgun (WGS) entry which is preliminary data.</text>
</comment>
<name>A0ABP7SVU9_9ACTN</name>
<reference evidence="3" key="1">
    <citation type="journal article" date="2019" name="Int. J. Syst. Evol. Microbiol.">
        <title>The Global Catalogue of Microorganisms (GCM) 10K type strain sequencing project: providing services to taxonomists for standard genome sequencing and annotation.</title>
        <authorList>
            <consortium name="The Broad Institute Genomics Platform"/>
            <consortium name="The Broad Institute Genome Sequencing Center for Infectious Disease"/>
            <person name="Wu L."/>
            <person name="Ma J."/>
        </authorList>
    </citation>
    <scope>NUCLEOTIDE SEQUENCE [LARGE SCALE GENOMIC DNA]</scope>
    <source>
        <strain evidence="3">JCM 16924</strain>
    </source>
</reference>
<organism evidence="2 3">
    <name type="scientific">Streptomyces plumbiresistens</name>
    <dbReference type="NCBI Taxonomy" id="511811"/>
    <lineage>
        <taxon>Bacteria</taxon>
        <taxon>Bacillati</taxon>
        <taxon>Actinomycetota</taxon>
        <taxon>Actinomycetes</taxon>
        <taxon>Kitasatosporales</taxon>
        <taxon>Streptomycetaceae</taxon>
        <taxon>Streptomyces</taxon>
    </lineage>
</organism>
<proteinExistence type="predicted"/>
<sequence>MLSPSGLSALDLSTPPRPFGSLVLKRERDLTRTIVDRGTDSAGQGPLSAARPGMRAGA</sequence>
<protein>
    <submittedName>
        <fullName evidence="2">Uncharacterized protein</fullName>
    </submittedName>
</protein>
<dbReference type="Proteomes" id="UP001500456">
    <property type="component" value="Unassembled WGS sequence"/>
</dbReference>
<evidence type="ECO:0000313" key="3">
    <source>
        <dbReference type="Proteomes" id="UP001500456"/>
    </source>
</evidence>
<evidence type="ECO:0000313" key="2">
    <source>
        <dbReference type="EMBL" id="GAA4017244.1"/>
    </source>
</evidence>
<feature type="region of interest" description="Disordered" evidence="1">
    <location>
        <begin position="35"/>
        <end position="58"/>
    </location>
</feature>
<dbReference type="EMBL" id="BAAAZX010000025">
    <property type="protein sequence ID" value="GAA4017244.1"/>
    <property type="molecule type" value="Genomic_DNA"/>
</dbReference>
<accession>A0ABP7SVU9</accession>